<dbReference type="Pfam" id="PF07748">
    <property type="entry name" value="Glyco_hydro_38C"/>
    <property type="match status" value="1"/>
</dbReference>
<dbReference type="InterPro" id="IPR000602">
    <property type="entry name" value="Glyco_hydro_38_N"/>
</dbReference>
<feature type="signal peptide" evidence="7">
    <location>
        <begin position="1"/>
        <end position="20"/>
    </location>
</feature>
<keyword evidence="3 7" id="KW-0378">Hydrolase</keyword>
<sequence>MADNSQIMIFLLSIIQLANSLELFIVPHSHCDLGWLHTIDWYYQNKVKSIFHTITTLLAEDKDRKIVWSETSYLKMWMEGQDLEMQEAMKSLIKNGQIEIVGGGYVQNDEANTDFDMVIRQIEHGHEYLNEKFGINKVKVGWQIDPFGHSALTPSLWAKFGYQYHVINRIDSSFKQELINNGNLEFIWYGVDFGKNESIFTHVLYDHYDAPPILNIYSPQYCFSNGTLSVEILKICAEKLFSLVVQRTSAYRTDKMMFLYGDDFYFSDLDSSRTEFKNLEALIDYINRSPNYYGFTVKIATASEYFDAVWSSNKKFSRYLSDFLPYRNFRGDVLSVYWTGLYTTRPALKEIIYETHRIARAAEIAKTVCKKERFSAYQASLTLHHDSITGTCRPDVSHDYKLRDKSDINLAFEAISSVIKSQINWPSTNNFTINLPYRVIIAFNSLNWDKTALLNITLKGKIYIEIKDWNGNAVKSQLVEDSFNGGFIVYFKAVLPSLSFVTFFITEHEKPCEGCSVESETKKSKKLADSCYKLKFNKLGMIKNIESSKFKYDLVQKFWQYSGKNSGAYIFRPIDEGKELKDLKLEKFIISEGPIVKVAEVIWKRKSKFFSEKIILYDEKKFSLEIGLFARKNEEIMIRFSSKNIKNSPWLFTSNSGDLRSRVYYTEPYTEKGNNMYPAPGGFAVKLEKEFLKIFPLFSIGVEMVNANTFELLIHRSLTHDDGFGLDMGVIDKTFVNHHFDIELNENLDSQYWKSSFESKTKVYSFPVMTDEGDVSMEEWHNGKEMASNWKIRTYYEMGFNNPNVYLSSAVMKGEETIFRILNFNSKEEPIWIEKFEMGRKMLFDGYEEESKQKNWEEDEKEIAYTSKPDSGKPIRSLNATRSEIKDGIVLAPLEFAALNASARIN</sequence>
<evidence type="ECO:0000256" key="7">
    <source>
        <dbReference type="RuleBase" id="RU361199"/>
    </source>
</evidence>
<feature type="domain" description="Glycoside hydrolase family 38 central" evidence="8">
    <location>
        <begin position="336"/>
        <end position="404"/>
    </location>
</feature>
<evidence type="ECO:0000256" key="3">
    <source>
        <dbReference type="ARBA" id="ARBA00022801"/>
    </source>
</evidence>
<evidence type="ECO:0000256" key="6">
    <source>
        <dbReference type="ARBA" id="ARBA00023295"/>
    </source>
</evidence>
<dbReference type="EC" id="3.2.1.-" evidence="7"/>
<dbReference type="InterPro" id="IPR015341">
    <property type="entry name" value="Glyco_hydro_38_cen"/>
</dbReference>
<dbReference type="Proteomes" id="UP001162131">
    <property type="component" value="Unassembled WGS sequence"/>
</dbReference>
<proteinExistence type="inferred from homology"/>
<dbReference type="PANTHER" id="PTHR11607:SF3">
    <property type="entry name" value="LYSOSOMAL ALPHA-MANNOSIDASE"/>
    <property type="match status" value="1"/>
</dbReference>
<dbReference type="Gene3D" id="3.20.110.10">
    <property type="entry name" value="Glycoside hydrolase 38, N terminal domain"/>
    <property type="match status" value="1"/>
</dbReference>
<dbReference type="InterPro" id="IPR011330">
    <property type="entry name" value="Glyco_hydro/deAcase_b/a-brl"/>
</dbReference>
<dbReference type="GO" id="GO:0004559">
    <property type="term" value="F:alpha-mannosidase activity"/>
    <property type="evidence" value="ECO:0007669"/>
    <property type="project" value="InterPro"/>
</dbReference>
<evidence type="ECO:0000256" key="1">
    <source>
        <dbReference type="ARBA" id="ARBA00009792"/>
    </source>
</evidence>
<dbReference type="GO" id="GO:0030246">
    <property type="term" value="F:carbohydrate binding"/>
    <property type="evidence" value="ECO:0007669"/>
    <property type="project" value="InterPro"/>
</dbReference>
<dbReference type="InterPro" id="IPR028995">
    <property type="entry name" value="Glyco_hydro_57/38_cen_sf"/>
</dbReference>
<evidence type="ECO:0000256" key="2">
    <source>
        <dbReference type="ARBA" id="ARBA00022723"/>
    </source>
</evidence>
<keyword evidence="7" id="KW-0732">Signal</keyword>
<dbReference type="InterPro" id="IPR037094">
    <property type="entry name" value="Glyco_hydro_38_cen_sf"/>
</dbReference>
<keyword evidence="10" id="KW-1185">Reference proteome</keyword>
<keyword evidence="6 7" id="KW-0326">Glycosidase</keyword>
<dbReference type="InterPro" id="IPR011013">
    <property type="entry name" value="Gal_mutarotase_sf_dom"/>
</dbReference>
<dbReference type="InterPro" id="IPR027291">
    <property type="entry name" value="Glyco_hydro_38_N_sf"/>
</dbReference>
<dbReference type="AlphaFoldDB" id="A0AAU9JEW6"/>
<dbReference type="Gene3D" id="2.70.98.30">
    <property type="entry name" value="Golgi alpha-mannosidase II, domain 4"/>
    <property type="match status" value="1"/>
</dbReference>
<keyword evidence="4 7" id="KW-0862">Zinc</keyword>
<dbReference type="SUPFAM" id="SSF88713">
    <property type="entry name" value="Glycoside hydrolase/deacetylase"/>
    <property type="match status" value="1"/>
</dbReference>
<dbReference type="GO" id="GO:0005764">
    <property type="term" value="C:lysosome"/>
    <property type="evidence" value="ECO:0007669"/>
    <property type="project" value="TreeGrafter"/>
</dbReference>
<dbReference type="Gene3D" id="1.20.1270.50">
    <property type="entry name" value="Glycoside hydrolase family 38, central domain"/>
    <property type="match status" value="1"/>
</dbReference>
<dbReference type="SUPFAM" id="SSF74650">
    <property type="entry name" value="Galactose mutarotase-like"/>
    <property type="match status" value="1"/>
</dbReference>
<comment type="similarity">
    <text evidence="1 7">Belongs to the glycosyl hydrolase 38 family.</text>
</comment>
<evidence type="ECO:0000256" key="4">
    <source>
        <dbReference type="ARBA" id="ARBA00022833"/>
    </source>
</evidence>
<dbReference type="Gene3D" id="2.60.40.1180">
    <property type="entry name" value="Golgi alpha-mannosidase II"/>
    <property type="match status" value="1"/>
</dbReference>
<dbReference type="SUPFAM" id="SSF88688">
    <property type="entry name" value="Families 57/38 glycoside transferase middle domain"/>
    <property type="match status" value="1"/>
</dbReference>
<evidence type="ECO:0000313" key="10">
    <source>
        <dbReference type="Proteomes" id="UP001162131"/>
    </source>
</evidence>
<dbReference type="SMART" id="SM00872">
    <property type="entry name" value="Alpha-mann_mid"/>
    <property type="match status" value="1"/>
</dbReference>
<protein>
    <recommendedName>
        <fullName evidence="7">Alpha-mannosidase</fullName>
        <ecNumber evidence="7">3.2.1.-</ecNumber>
    </recommendedName>
</protein>
<gene>
    <name evidence="9" type="ORF">BSTOLATCC_MIC35154</name>
</gene>
<comment type="cofactor">
    <cofactor evidence="7">
        <name>Zn(2+)</name>
        <dbReference type="ChEBI" id="CHEBI:29105"/>
    </cofactor>
    <text evidence="7">Binds 1 zinc ion per subunit.</text>
</comment>
<accession>A0AAU9JEW6</accession>
<evidence type="ECO:0000259" key="8">
    <source>
        <dbReference type="SMART" id="SM00872"/>
    </source>
</evidence>
<evidence type="ECO:0000313" key="9">
    <source>
        <dbReference type="EMBL" id="CAG9324133.1"/>
    </source>
</evidence>
<dbReference type="GO" id="GO:0006013">
    <property type="term" value="P:mannose metabolic process"/>
    <property type="evidence" value="ECO:0007669"/>
    <property type="project" value="InterPro"/>
</dbReference>
<dbReference type="GO" id="GO:0046872">
    <property type="term" value="F:metal ion binding"/>
    <property type="evidence" value="ECO:0007669"/>
    <property type="project" value="UniProtKB-KW"/>
</dbReference>
<feature type="chain" id="PRO_5043111667" description="Alpha-mannosidase" evidence="7">
    <location>
        <begin position="21"/>
        <end position="906"/>
    </location>
</feature>
<dbReference type="Pfam" id="PF01074">
    <property type="entry name" value="Glyco_hydro_38N"/>
    <property type="match status" value="1"/>
</dbReference>
<name>A0AAU9JEW6_9CILI</name>
<comment type="caution">
    <text evidence="9">The sequence shown here is derived from an EMBL/GenBank/DDBJ whole genome shotgun (WGS) entry which is preliminary data.</text>
</comment>
<dbReference type="EMBL" id="CAJZBQ010000035">
    <property type="protein sequence ID" value="CAG9324133.1"/>
    <property type="molecule type" value="Genomic_DNA"/>
</dbReference>
<evidence type="ECO:0000256" key="5">
    <source>
        <dbReference type="ARBA" id="ARBA00023157"/>
    </source>
</evidence>
<keyword evidence="5" id="KW-1015">Disulfide bond</keyword>
<dbReference type="InterPro" id="IPR013780">
    <property type="entry name" value="Glyco_hydro_b"/>
</dbReference>
<dbReference type="PANTHER" id="PTHR11607">
    <property type="entry name" value="ALPHA-MANNOSIDASE"/>
    <property type="match status" value="1"/>
</dbReference>
<keyword evidence="2 7" id="KW-0479">Metal-binding</keyword>
<dbReference type="Pfam" id="PF09261">
    <property type="entry name" value="Alpha-mann_mid"/>
    <property type="match status" value="1"/>
</dbReference>
<reference evidence="9" key="1">
    <citation type="submission" date="2021-09" db="EMBL/GenBank/DDBJ databases">
        <authorList>
            <consortium name="AG Swart"/>
            <person name="Singh M."/>
            <person name="Singh A."/>
            <person name="Seah K."/>
            <person name="Emmerich C."/>
        </authorList>
    </citation>
    <scope>NUCLEOTIDE SEQUENCE</scope>
    <source>
        <strain evidence="9">ATCC30299</strain>
    </source>
</reference>
<dbReference type="InterPro" id="IPR050843">
    <property type="entry name" value="Glycosyl_Hydrlase_38"/>
</dbReference>
<organism evidence="9 10">
    <name type="scientific">Blepharisma stoltei</name>
    <dbReference type="NCBI Taxonomy" id="1481888"/>
    <lineage>
        <taxon>Eukaryota</taxon>
        <taxon>Sar</taxon>
        <taxon>Alveolata</taxon>
        <taxon>Ciliophora</taxon>
        <taxon>Postciliodesmatophora</taxon>
        <taxon>Heterotrichea</taxon>
        <taxon>Heterotrichida</taxon>
        <taxon>Blepharismidae</taxon>
        <taxon>Blepharisma</taxon>
    </lineage>
</organism>
<dbReference type="CDD" id="cd00451">
    <property type="entry name" value="GH38N_AMII_euk"/>
    <property type="match status" value="1"/>
</dbReference>
<dbReference type="InterPro" id="IPR011682">
    <property type="entry name" value="Glyco_hydro_38_C"/>
</dbReference>